<keyword evidence="3" id="KW-1185">Reference proteome</keyword>
<dbReference type="AlphaFoldDB" id="A0A5C5VYJ4"/>
<evidence type="ECO:0000313" key="2">
    <source>
        <dbReference type="EMBL" id="TWT43105.1"/>
    </source>
</evidence>
<dbReference type="RefSeq" id="WP_146573952.1">
    <property type="nucleotide sequence ID" value="NZ_SJPH01000004.1"/>
</dbReference>
<comment type="caution">
    <text evidence="2">The sequence shown here is derived from an EMBL/GenBank/DDBJ whole genome shotgun (WGS) entry which is preliminary data.</text>
</comment>
<feature type="domain" description="Transposase DDE" evidence="1">
    <location>
        <begin position="284"/>
        <end position="385"/>
    </location>
</feature>
<dbReference type="PANTHER" id="PTHR33408:SF2">
    <property type="entry name" value="TRANSPOSASE DDE DOMAIN-CONTAINING PROTEIN"/>
    <property type="match status" value="1"/>
</dbReference>
<dbReference type="InterPro" id="IPR025668">
    <property type="entry name" value="Tnp_DDE_dom"/>
</dbReference>
<dbReference type="Proteomes" id="UP000318995">
    <property type="component" value="Unassembled WGS sequence"/>
</dbReference>
<gene>
    <name evidence="2" type="ORF">Pla111_20550</name>
</gene>
<accession>A0A5C5VYJ4</accession>
<sequence>MDVRALNQSEGAQRARRALHFSTADHKSAIRGLTRLGILVEAACKFLRELRRKYPTLYVQVEAEVVRKYVERQGEGCFADTRPNESKRRLPEAAQDVYALVQQFRFTDAAELESFALLERIFHEQCEVTDDALAPVVVRPPCKSGCDGVINPADSDARYNKHRGTGYQVQLMETFAEDDRPDDGEDQDEPAPRKPDLITHVAVNPLNRHDQDALEPAIDGTEQRGVKPAELLADSHYGSNACLEKGRERDVEVVSPSAPAKGKKQGKLTLEDFELDDEGRVLRCPAGQAPVETSLAEVRLQVLFDPAGCDACSRKEDCPASAVGRRERRWQYTHDRVRQRARRLRDATDEFLDRYRWRAGVEATMSRFKHQMGMARLRVRGMAAVCPNGEPQVAVGSVARGAISREKALPRLRPSTRRGGTGRDLLAASGRFLPARW</sequence>
<evidence type="ECO:0000313" key="3">
    <source>
        <dbReference type="Proteomes" id="UP000318995"/>
    </source>
</evidence>
<dbReference type="Pfam" id="PF13751">
    <property type="entry name" value="DDE_Tnp_1_6"/>
    <property type="match status" value="1"/>
</dbReference>
<reference evidence="2 3" key="1">
    <citation type="submission" date="2019-02" db="EMBL/GenBank/DDBJ databases">
        <title>Deep-cultivation of Planctomycetes and their phenomic and genomic characterization uncovers novel biology.</title>
        <authorList>
            <person name="Wiegand S."/>
            <person name="Jogler M."/>
            <person name="Boedeker C."/>
            <person name="Pinto D."/>
            <person name="Vollmers J."/>
            <person name="Rivas-Marin E."/>
            <person name="Kohn T."/>
            <person name="Peeters S.H."/>
            <person name="Heuer A."/>
            <person name="Rast P."/>
            <person name="Oberbeckmann S."/>
            <person name="Bunk B."/>
            <person name="Jeske O."/>
            <person name="Meyerdierks A."/>
            <person name="Storesund J.E."/>
            <person name="Kallscheuer N."/>
            <person name="Luecker S."/>
            <person name="Lage O.M."/>
            <person name="Pohl T."/>
            <person name="Merkel B.J."/>
            <person name="Hornburger P."/>
            <person name="Mueller R.-W."/>
            <person name="Bruemmer F."/>
            <person name="Labrenz M."/>
            <person name="Spormann A.M."/>
            <person name="Op Den Camp H."/>
            <person name="Overmann J."/>
            <person name="Amann R."/>
            <person name="Jetten M.S.M."/>
            <person name="Mascher T."/>
            <person name="Medema M.H."/>
            <person name="Devos D.P."/>
            <person name="Kaster A.-K."/>
            <person name="Ovreas L."/>
            <person name="Rohde M."/>
            <person name="Galperin M.Y."/>
            <person name="Jogler C."/>
        </authorList>
    </citation>
    <scope>NUCLEOTIDE SEQUENCE [LARGE SCALE GENOMIC DNA]</scope>
    <source>
        <strain evidence="2 3">Pla111</strain>
    </source>
</reference>
<dbReference type="PANTHER" id="PTHR33408">
    <property type="entry name" value="TRANSPOSASE"/>
    <property type="match status" value="1"/>
</dbReference>
<dbReference type="OrthoDB" id="227425at2"/>
<dbReference type="EMBL" id="SJPH01000004">
    <property type="protein sequence ID" value="TWT43105.1"/>
    <property type="molecule type" value="Genomic_DNA"/>
</dbReference>
<organism evidence="2 3">
    <name type="scientific">Botrimarina hoheduenensis</name>
    <dbReference type="NCBI Taxonomy" id="2528000"/>
    <lineage>
        <taxon>Bacteria</taxon>
        <taxon>Pseudomonadati</taxon>
        <taxon>Planctomycetota</taxon>
        <taxon>Planctomycetia</taxon>
        <taxon>Pirellulales</taxon>
        <taxon>Lacipirellulaceae</taxon>
        <taxon>Botrimarina</taxon>
    </lineage>
</organism>
<name>A0A5C5VYJ4_9BACT</name>
<proteinExistence type="predicted"/>
<protein>
    <recommendedName>
        <fullName evidence="1">Transposase DDE domain-containing protein</fullName>
    </recommendedName>
</protein>
<evidence type="ECO:0000259" key="1">
    <source>
        <dbReference type="Pfam" id="PF13751"/>
    </source>
</evidence>